<protein>
    <submittedName>
        <fullName evidence="3">Oxidoreductase-like domain-containing protein</fullName>
    </submittedName>
</protein>
<evidence type="ECO:0000313" key="4">
    <source>
        <dbReference type="Proteomes" id="UP001556653"/>
    </source>
</evidence>
<dbReference type="Pfam" id="PF09791">
    <property type="entry name" value="Oxidored-like"/>
    <property type="match status" value="1"/>
</dbReference>
<dbReference type="RefSeq" id="WP_367967570.1">
    <property type="nucleotide sequence ID" value="NZ_JBAKFJ010000001.1"/>
</dbReference>
<evidence type="ECO:0000313" key="3">
    <source>
        <dbReference type="EMBL" id="MEX0387055.1"/>
    </source>
</evidence>
<evidence type="ECO:0000259" key="2">
    <source>
        <dbReference type="Pfam" id="PF09791"/>
    </source>
</evidence>
<evidence type="ECO:0000256" key="1">
    <source>
        <dbReference type="SAM" id="MobiDB-lite"/>
    </source>
</evidence>
<dbReference type="InterPro" id="IPR039251">
    <property type="entry name" value="OXLD1"/>
</dbReference>
<accession>A0ABV3SAH4</accession>
<keyword evidence="4" id="KW-1185">Reference proteome</keyword>
<proteinExistence type="predicted"/>
<sequence length="70" mass="7979">MRRNNEFPPPPREPDLDECCGSGCDPCVFDLYEQRLERWRVRCEAFRASATGRQESTPEQSRTGSTDGPS</sequence>
<dbReference type="PANTHER" id="PTHR21193:SF3">
    <property type="entry name" value="OXIDOREDUCTASE-LIKE DOMAIN-CONTAINING PROTEIN 1"/>
    <property type="match status" value="1"/>
</dbReference>
<dbReference type="PANTHER" id="PTHR21193">
    <property type="entry name" value="OXIDOREDUCTASE-LIKE DOMAIN-CONTAINING PROTEIN 1"/>
    <property type="match status" value="1"/>
</dbReference>
<reference evidence="3 4" key="1">
    <citation type="submission" date="2024-02" db="EMBL/GenBank/DDBJ databases">
        <title>New especies of Spiribacter isolated from saline water.</title>
        <authorList>
            <person name="Leon M.J."/>
            <person name="De La Haba R."/>
            <person name="Sanchez-Porro C."/>
            <person name="Ventosa A."/>
        </authorList>
    </citation>
    <scope>NUCLEOTIDE SEQUENCE [LARGE SCALE GENOMIC DNA]</scope>
    <source>
        <strain evidence="4">ag22IC4-227</strain>
    </source>
</reference>
<organism evidence="3 4">
    <name type="scientific">Spiribacter onubensis</name>
    <dbReference type="NCBI Taxonomy" id="3122420"/>
    <lineage>
        <taxon>Bacteria</taxon>
        <taxon>Pseudomonadati</taxon>
        <taxon>Pseudomonadota</taxon>
        <taxon>Gammaproteobacteria</taxon>
        <taxon>Chromatiales</taxon>
        <taxon>Ectothiorhodospiraceae</taxon>
        <taxon>Spiribacter</taxon>
    </lineage>
</organism>
<dbReference type="EMBL" id="JBAKFJ010000001">
    <property type="protein sequence ID" value="MEX0387055.1"/>
    <property type="molecule type" value="Genomic_DNA"/>
</dbReference>
<dbReference type="InterPro" id="IPR019180">
    <property type="entry name" value="Oxidoreductase-like_N"/>
</dbReference>
<feature type="compositionally biased region" description="Polar residues" evidence="1">
    <location>
        <begin position="51"/>
        <end position="70"/>
    </location>
</feature>
<gene>
    <name evidence="3" type="ORF">V6X64_08640</name>
</gene>
<feature type="region of interest" description="Disordered" evidence="1">
    <location>
        <begin position="49"/>
        <end position="70"/>
    </location>
</feature>
<comment type="caution">
    <text evidence="3">The sequence shown here is derived from an EMBL/GenBank/DDBJ whole genome shotgun (WGS) entry which is preliminary data.</text>
</comment>
<dbReference type="Proteomes" id="UP001556653">
    <property type="component" value="Unassembled WGS sequence"/>
</dbReference>
<name>A0ABV3SAH4_9GAMM</name>
<feature type="domain" description="Oxidoreductase-like" evidence="2">
    <location>
        <begin position="7"/>
        <end position="46"/>
    </location>
</feature>